<dbReference type="PRINTS" id="PR00369">
    <property type="entry name" value="FLAVODOXIN"/>
</dbReference>
<dbReference type="AlphaFoldDB" id="A0A395IEM6"/>
<dbReference type="PROSITE" id="PS50902">
    <property type="entry name" value="FLAVODOXIN_LIKE"/>
    <property type="match status" value="1"/>
</dbReference>
<dbReference type="GO" id="GO:0010181">
    <property type="term" value="F:FMN binding"/>
    <property type="evidence" value="ECO:0007669"/>
    <property type="project" value="InterPro"/>
</dbReference>
<dbReference type="OrthoDB" id="1856718at2759"/>
<evidence type="ECO:0000256" key="2">
    <source>
        <dbReference type="SAM" id="MobiDB-lite"/>
    </source>
</evidence>
<dbReference type="FunFam" id="3.40.50.360:FF:000034">
    <property type="entry name" value="NADPH-dependent diflavin oxidoreductase 1"/>
    <property type="match status" value="1"/>
</dbReference>
<dbReference type="GO" id="GO:0016491">
    <property type="term" value="F:oxidoreductase activity"/>
    <property type="evidence" value="ECO:0007669"/>
    <property type="project" value="TreeGrafter"/>
</dbReference>
<sequence>MSESLNGQRPDRSALILYGSETGNSQDVAEELGRVMEKLHFMTRVTEMDLADIRELSKYTLVIFTISTTGQGEFPKNSRQFWNRLLRKRLPPNCLSHVNFTTFGLGDSSYAKFNFAARKLHKRLEQLGGNEIYPRGEGDEQHEEGIDGTFLSWYIDLRKKLLESYPLPDGLEQIPDGVLLPPTYWLEIKDEPSTIGKLASASAEDLNTSTLHLPTNSSTDPETLGQVNDNFQQPSISDIATMVDTSGAAYDDPKPSSRLTDFSQDAPKLSIG</sequence>
<dbReference type="Gene3D" id="3.40.50.360">
    <property type="match status" value="1"/>
</dbReference>
<name>A0A395IEM6_9HELO</name>
<dbReference type="SUPFAM" id="SSF52218">
    <property type="entry name" value="Flavoproteins"/>
    <property type="match status" value="1"/>
</dbReference>
<accession>A0A395IEM6</accession>
<organism evidence="4 5">
    <name type="scientific">Monilinia fructigena</name>
    <dbReference type="NCBI Taxonomy" id="38457"/>
    <lineage>
        <taxon>Eukaryota</taxon>
        <taxon>Fungi</taxon>
        <taxon>Dikarya</taxon>
        <taxon>Ascomycota</taxon>
        <taxon>Pezizomycotina</taxon>
        <taxon>Leotiomycetes</taxon>
        <taxon>Helotiales</taxon>
        <taxon>Sclerotiniaceae</taxon>
        <taxon>Monilinia</taxon>
    </lineage>
</organism>
<dbReference type="InterPro" id="IPR008254">
    <property type="entry name" value="Flavodoxin/NO_synth"/>
</dbReference>
<feature type="region of interest" description="Disordered" evidence="2">
    <location>
        <begin position="246"/>
        <end position="272"/>
    </location>
</feature>
<gene>
    <name evidence="4" type="ORF">DID88_009147</name>
</gene>
<evidence type="ECO:0000313" key="4">
    <source>
        <dbReference type="EMBL" id="RAL58837.1"/>
    </source>
</evidence>
<dbReference type="InterPro" id="IPR029039">
    <property type="entry name" value="Flavoprotein-like_sf"/>
</dbReference>
<protein>
    <recommendedName>
        <fullName evidence="3">Flavodoxin-like domain-containing protein</fullName>
    </recommendedName>
</protein>
<evidence type="ECO:0000313" key="5">
    <source>
        <dbReference type="Proteomes" id="UP000249056"/>
    </source>
</evidence>
<reference evidence="4 5" key="1">
    <citation type="submission" date="2018-06" db="EMBL/GenBank/DDBJ databases">
        <title>Genome Sequence of the Brown Rot Fungal Pathogen Monilinia fructigena.</title>
        <authorList>
            <person name="Landi L."/>
            <person name="De Miccolis Angelini R.M."/>
            <person name="Pollastro S."/>
            <person name="Abate D."/>
            <person name="Faretra F."/>
            <person name="Romanazzi G."/>
        </authorList>
    </citation>
    <scope>NUCLEOTIDE SEQUENCE [LARGE SCALE GENOMIC DNA]</scope>
    <source>
        <strain evidence="4 5">Mfrg269</strain>
    </source>
</reference>
<keyword evidence="1" id="KW-0285">Flavoprotein</keyword>
<proteinExistence type="predicted"/>
<dbReference type="Proteomes" id="UP000249056">
    <property type="component" value="Unassembled WGS sequence"/>
</dbReference>
<dbReference type="PANTHER" id="PTHR19384:SF10">
    <property type="entry name" value="NADPH-DEPENDENT DIFLAVIN OXIDOREDUCTASE 1"/>
    <property type="match status" value="1"/>
</dbReference>
<dbReference type="PANTHER" id="PTHR19384">
    <property type="entry name" value="NITRIC OXIDE SYNTHASE-RELATED"/>
    <property type="match status" value="1"/>
</dbReference>
<evidence type="ECO:0000259" key="3">
    <source>
        <dbReference type="PROSITE" id="PS50902"/>
    </source>
</evidence>
<dbReference type="InterPro" id="IPR001094">
    <property type="entry name" value="Flavdoxin-like"/>
</dbReference>
<dbReference type="Pfam" id="PF00258">
    <property type="entry name" value="Flavodoxin_1"/>
    <property type="match status" value="1"/>
</dbReference>
<keyword evidence="5" id="KW-1185">Reference proteome</keyword>
<comment type="caution">
    <text evidence="4">The sequence shown here is derived from an EMBL/GenBank/DDBJ whole genome shotgun (WGS) entry which is preliminary data.</text>
</comment>
<feature type="region of interest" description="Disordered" evidence="2">
    <location>
        <begin position="209"/>
        <end position="230"/>
    </location>
</feature>
<dbReference type="EMBL" id="QKRW01000067">
    <property type="protein sequence ID" value="RAL58837.1"/>
    <property type="molecule type" value="Genomic_DNA"/>
</dbReference>
<evidence type="ECO:0000256" key="1">
    <source>
        <dbReference type="ARBA" id="ARBA00022630"/>
    </source>
</evidence>
<dbReference type="GO" id="GO:0050660">
    <property type="term" value="F:flavin adenine dinucleotide binding"/>
    <property type="evidence" value="ECO:0007669"/>
    <property type="project" value="TreeGrafter"/>
</dbReference>
<feature type="domain" description="Flavodoxin-like" evidence="3">
    <location>
        <begin position="14"/>
        <end position="158"/>
    </location>
</feature>
<dbReference type="GO" id="GO:0005829">
    <property type="term" value="C:cytosol"/>
    <property type="evidence" value="ECO:0007669"/>
    <property type="project" value="TreeGrafter"/>
</dbReference>